<dbReference type="Gene3D" id="3.20.20.80">
    <property type="entry name" value="Glycosidases"/>
    <property type="match status" value="2"/>
</dbReference>
<feature type="transmembrane region" description="Helical" evidence="7">
    <location>
        <begin position="1642"/>
        <end position="1662"/>
    </location>
</feature>
<dbReference type="SUPFAM" id="SSF51445">
    <property type="entry name" value="(Trans)glycosidases"/>
    <property type="match status" value="1"/>
</dbReference>
<evidence type="ECO:0000313" key="10">
    <source>
        <dbReference type="Proteomes" id="UP001178507"/>
    </source>
</evidence>
<feature type="compositionally biased region" description="Gly residues" evidence="6">
    <location>
        <begin position="546"/>
        <end position="557"/>
    </location>
</feature>
<feature type="domain" description="FH2" evidence="8">
    <location>
        <begin position="581"/>
        <end position="979"/>
    </location>
</feature>
<keyword evidence="7" id="KW-1133">Transmembrane helix</keyword>
<dbReference type="Proteomes" id="UP001178507">
    <property type="component" value="Unassembled WGS sequence"/>
</dbReference>
<dbReference type="SMART" id="SM00223">
    <property type="entry name" value="APPLE"/>
    <property type="match status" value="1"/>
</dbReference>
<feature type="compositionally biased region" description="Low complexity" evidence="6">
    <location>
        <begin position="382"/>
        <end position="397"/>
    </location>
</feature>
<dbReference type="Pfam" id="PF00150">
    <property type="entry name" value="Cellulase"/>
    <property type="match status" value="1"/>
</dbReference>
<dbReference type="Gene3D" id="1.20.58.2220">
    <property type="entry name" value="Formin, FH2 domain"/>
    <property type="match status" value="1"/>
</dbReference>
<dbReference type="PANTHER" id="PTHR31263:SF0">
    <property type="entry name" value="CELLULASE FAMILY PROTEIN (AFU_ORTHOLOGUE AFUA_5G14560)"/>
    <property type="match status" value="1"/>
</dbReference>
<dbReference type="InterPro" id="IPR001547">
    <property type="entry name" value="Glyco_hydro_5"/>
</dbReference>
<dbReference type="InterPro" id="IPR000177">
    <property type="entry name" value="Apple"/>
</dbReference>
<keyword evidence="2" id="KW-0677">Repeat</keyword>
<keyword evidence="4" id="KW-1015">Disulfide bond</keyword>
<dbReference type="GO" id="GO:0004553">
    <property type="term" value="F:hydrolase activity, hydrolyzing O-glycosyl compounds"/>
    <property type="evidence" value="ECO:0007669"/>
    <property type="project" value="InterPro"/>
</dbReference>
<comment type="caution">
    <text evidence="9">The sequence shown here is derived from an EMBL/GenBank/DDBJ whole genome shotgun (WGS) entry which is preliminary data.</text>
</comment>
<feature type="region of interest" description="Disordered" evidence="6">
    <location>
        <begin position="630"/>
        <end position="650"/>
    </location>
</feature>
<feature type="region of interest" description="Disordered" evidence="6">
    <location>
        <begin position="319"/>
        <end position="341"/>
    </location>
</feature>
<dbReference type="Pfam" id="PF02181">
    <property type="entry name" value="FH2"/>
    <property type="match status" value="1"/>
</dbReference>
<evidence type="ECO:0000256" key="2">
    <source>
        <dbReference type="ARBA" id="ARBA00022737"/>
    </source>
</evidence>
<dbReference type="PANTHER" id="PTHR31263">
    <property type="entry name" value="CELLULASE FAMILY PROTEIN (AFU_ORTHOLOGUE AFUA_5G14560)"/>
    <property type="match status" value="1"/>
</dbReference>
<dbReference type="SUPFAM" id="SSF57414">
    <property type="entry name" value="Hairpin loop containing domain-like"/>
    <property type="match status" value="1"/>
</dbReference>
<evidence type="ECO:0000256" key="3">
    <source>
        <dbReference type="ARBA" id="ARBA00022801"/>
    </source>
</evidence>
<evidence type="ECO:0000259" key="8">
    <source>
        <dbReference type="PROSITE" id="PS51444"/>
    </source>
</evidence>
<evidence type="ECO:0000256" key="1">
    <source>
        <dbReference type="ARBA" id="ARBA00005641"/>
    </source>
</evidence>
<feature type="compositionally biased region" description="Basic and acidic residues" evidence="6">
    <location>
        <begin position="456"/>
        <end position="468"/>
    </location>
</feature>
<protein>
    <recommendedName>
        <fullName evidence="8">FH2 domain-containing protein</fullName>
    </recommendedName>
</protein>
<feature type="region of interest" description="Disordered" evidence="6">
    <location>
        <begin position="380"/>
        <end position="438"/>
    </location>
</feature>
<accession>A0AA36HLP7</accession>
<feature type="transmembrane region" description="Helical" evidence="7">
    <location>
        <begin position="1556"/>
        <end position="1576"/>
    </location>
</feature>
<feature type="transmembrane region" description="Helical" evidence="7">
    <location>
        <begin position="1483"/>
        <end position="1503"/>
    </location>
</feature>
<feature type="transmembrane region" description="Helical" evidence="7">
    <location>
        <begin position="1515"/>
        <end position="1536"/>
    </location>
</feature>
<evidence type="ECO:0000256" key="5">
    <source>
        <dbReference type="ARBA" id="ARBA00023295"/>
    </source>
</evidence>
<evidence type="ECO:0000313" key="9">
    <source>
        <dbReference type="EMBL" id="CAJ1371471.1"/>
    </source>
</evidence>
<dbReference type="GO" id="GO:0005576">
    <property type="term" value="C:extracellular region"/>
    <property type="evidence" value="ECO:0007669"/>
    <property type="project" value="InterPro"/>
</dbReference>
<evidence type="ECO:0000256" key="6">
    <source>
        <dbReference type="SAM" id="MobiDB-lite"/>
    </source>
</evidence>
<dbReference type="GO" id="GO:0000272">
    <property type="term" value="P:polysaccharide catabolic process"/>
    <property type="evidence" value="ECO:0007669"/>
    <property type="project" value="InterPro"/>
</dbReference>
<feature type="compositionally biased region" description="Basic and acidic residues" evidence="6">
    <location>
        <begin position="484"/>
        <end position="518"/>
    </location>
</feature>
<keyword evidence="3" id="KW-0378">Hydrolase</keyword>
<keyword evidence="10" id="KW-1185">Reference proteome</keyword>
<dbReference type="GO" id="GO:0006508">
    <property type="term" value="P:proteolysis"/>
    <property type="evidence" value="ECO:0007669"/>
    <property type="project" value="InterPro"/>
</dbReference>
<proteinExistence type="inferred from homology"/>
<organism evidence="9 10">
    <name type="scientific">Effrenium voratum</name>
    <dbReference type="NCBI Taxonomy" id="2562239"/>
    <lineage>
        <taxon>Eukaryota</taxon>
        <taxon>Sar</taxon>
        <taxon>Alveolata</taxon>
        <taxon>Dinophyceae</taxon>
        <taxon>Suessiales</taxon>
        <taxon>Symbiodiniaceae</taxon>
        <taxon>Effrenium</taxon>
    </lineage>
</organism>
<sequence>MAGADQREALKAASEAADPRVLQAAIEAAEACSLPEKDLLQPRQVLAELKMREEAGAALVKAAAGKDMEVLESAIAKAKASLVPDSASAEAEIKLQELRQVAECEAATAALHAALEAADEKALQAAVVKAEACSLPEKELLQPRQILGELKMREEAGAALVKAAAGSDMEVLESAIAKAKASLVPDSATAEAEIKLQELRQVAECEAATAALHAALEAADEKALQAAVVKAEACSLPEKELLQSRQVLAELKMREEAGAALVKAAAGNDMEEPEMPTPAESGVSTYAVSTCDMVKMDDSDEERSPYGGVVDAVDEWFTEEGPKREEGQGSTQRFRLDEKEAHRTSIRDLDSFDLFFNTPEPVAPASSARRVNRNLLLEMETETSSGSSSSQEWSTGSPALEPELPQKVVKWSSTGSGKGKECTHPKPKAPGKGGKVPLLPHQMLQRELQERIDRGEISPIPHKGEVSHLLHPAPAKGKGKKKGEKGEKVASEESKENEEGKEKEGKENEEGKEKEPKGKGKGPKGPPLPAAKAAAAPSDTAPPKGTGKGPGKGGKGPTKGPPMAKAKAGFGSPAAKAKVGVKRLEGVAPLGKKIHWGAHYEEPHDESVFKSLNDGVSFNSELLKAMLSTDSESKPMARRKSMTKKPTGISILDGPRAQNLAIVMSKMKVSTEEFCQNLKDLNFQNDVMSPDDVELLIHVLPTPEESKKLIEYKDRVQDLRDVEQVVMPFCVLHKGVIRMKVAKFALSHAATFDGVKNRCEVLQQASEQVRTSREFRELLSVVLRAGNYINHGVDEVKEGTIRAISVDSLSQLASFKTGAVSTMHFLALSMGSKDPDFLQALKASLTSVHEAAKEKSATLRSSIEAFGKDVDMAEQQLKMLLEPEGEAAPTGREELLKLMEEWSEEKVQLRKVGDEAFAACLETQKFFSISQKTEKLPPSEAFFQHIANFLDAFQEAWLEIEKFPKKWEEFATTAGFRLRVQRKSMPATSSSSGPAQSPRLSDSSGAGMRMRRQSTMSQTRRPRAPRETMRRSSAFAASFEDVRTPPKEVCRGVLNSVYTAVARKRKLESDFSGAMACGNLTLEPGAASVGDRCRSPGGGWSCPAGCVETAGAAPFCRALSDFRCAGPCRAASESPAGGCFSAGRYEEDLRLEAQTHSFSACQQRCRDAAGCAFFSWREGTCRLHGKDASFIAGASHVSGPASCRPSDQQAALAQLVPLDALPLVVRGSYLLDQRQQRRTLACVNWYGAHMEMLVNNGLNVMSLAEVAYSIVDLQFNCVRLPYSLDFLNLTSEDIPGKDQSLCHNPELQALTPLEIFDAKVQALTDAGLVVILNNHVSHRGWCCSADDGEGLWYTKTFTEAQWLAHLGMLTRRYRTNPRVVGFDIRNEIRSGAEGVPIWAPPSAAEDEKENWAVAAKKGSLEVLAANSDMLVIVSALEYSMYLCDVPRYPLHMEPALQGRLIYTAHEYDWYLSPAQTLQESVRVANIVELALLLLSIAMALACAPKFGRLRFGKSWAKQAVLAMVCVSSFLCAELALPELVGPCGQVPSEVVVSGALFLLWLPGAFFTVRLPWLLLLQLRARQEVPSSAPSSPLPTPKDTEAAPDRLGVHGEMQAMYVEGPPEVEAPRGHQPPWRLFASRSRATLVLAMIFVFSANLAVLIHLTSYEAWRSHLDSRWGFLLKSEEHRADVAAVWLGEFGTATDSSWWRSMLRYLEERPVVGWAYWPLNGEKRPGEDESYGLLNADMRTVRHPWKLQSLQDLLRATR</sequence>
<keyword evidence="7" id="KW-0812">Transmembrane</keyword>
<dbReference type="SMART" id="SM00498">
    <property type="entry name" value="FH2"/>
    <property type="match status" value="1"/>
</dbReference>
<gene>
    <name evidence="9" type="ORF">EVOR1521_LOCUS1774</name>
</gene>
<feature type="region of interest" description="Disordered" evidence="6">
    <location>
        <begin position="982"/>
        <end position="1032"/>
    </location>
</feature>
<feature type="region of interest" description="Disordered" evidence="6">
    <location>
        <begin position="456"/>
        <end position="574"/>
    </location>
</feature>
<dbReference type="PROSITE" id="PS51444">
    <property type="entry name" value="FH2"/>
    <property type="match status" value="1"/>
</dbReference>
<keyword evidence="7" id="KW-0472">Membrane</keyword>
<keyword evidence="5" id="KW-0326">Glycosidase</keyword>
<evidence type="ECO:0000256" key="4">
    <source>
        <dbReference type="ARBA" id="ARBA00023157"/>
    </source>
</evidence>
<feature type="compositionally biased region" description="Polar residues" evidence="6">
    <location>
        <begin position="986"/>
        <end position="1004"/>
    </location>
</feature>
<comment type="similarity">
    <text evidence="1">Belongs to the glycosyl hydrolase 5 (cellulase A) family.</text>
</comment>
<evidence type="ECO:0000256" key="7">
    <source>
        <dbReference type="SAM" id="Phobius"/>
    </source>
</evidence>
<dbReference type="EMBL" id="CAUJNA010000080">
    <property type="protein sequence ID" value="CAJ1371471.1"/>
    <property type="molecule type" value="Genomic_DNA"/>
</dbReference>
<dbReference type="InterPro" id="IPR017853">
    <property type="entry name" value="GH"/>
</dbReference>
<name>A0AA36HLP7_9DINO</name>
<feature type="compositionally biased region" description="Low complexity" evidence="6">
    <location>
        <begin position="530"/>
        <end position="545"/>
    </location>
</feature>
<reference evidence="9" key="1">
    <citation type="submission" date="2023-08" db="EMBL/GenBank/DDBJ databases">
        <authorList>
            <person name="Chen Y."/>
            <person name="Shah S."/>
            <person name="Dougan E. K."/>
            <person name="Thang M."/>
            <person name="Chan C."/>
        </authorList>
    </citation>
    <scope>NUCLEOTIDE SEQUENCE</scope>
</reference>
<dbReference type="InterPro" id="IPR042201">
    <property type="entry name" value="FH2_Formin_sf"/>
</dbReference>
<dbReference type="InterPro" id="IPR015425">
    <property type="entry name" value="FH2_Formin"/>
</dbReference>
<dbReference type="Gene3D" id="3.50.4.10">
    <property type="entry name" value="Hepatocyte Growth Factor"/>
    <property type="match status" value="1"/>
</dbReference>
<dbReference type="SUPFAM" id="SSF101447">
    <property type="entry name" value="Formin homology 2 domain (FH2 domain)"/>
    <property type="match status" value="1"/>
</dbReference>